<dbReference type="OrthoDB" id="5770953at2"/>
<dbReference type="Gene3D" id="3.30.2310.20">
    <property type="entry name" value="RelE-like"/>
    <property type="match status" value="1"/>
</dbReference>
<keyword evidence="2" id="KW-1185">Reference proteome</keyword>
<sequence>MILSLVHGIHAEREDPTPRIPLGAETTQASRRGIRVVRRRRQLHGKTITDIVRYRLAVDPHSAKRLAGPLKGYYSARLSYQDRILYSIQDDELVVIVVCARTHYGD</sequence>
<evidence type="ECO:0000313" key="2">
    <source>
        <dbReference type="Proteomes" id="UP000274556"/>
    </source>
</evidence>
<proteinExistence type="predicted"/>
<dbReference type="Proteomes" id="UP000274556">
    <property type="component" value="Unassembled WGS sequence"/>
</dbReference>
<dbReference type="InterPro" id="IPR035093">
    <property type="entry name" value="RelE/ParE_toxin_dom_sf"/>
</dbReference>
<gene>
    <name evidence="1" type="ORF">BDD21_3892</name>
</gene>
<protein>
    <submittedName>
        <fullName evidence="1">Txe/YoeB family toxin of Txe-Axe toxin-antitoxin module</fullName>
    </submittedName>
</protein>
<reference evidence="1 2" key="1">
    <citation type="submission" date="2018-10" db="EMBL/GenBank/DDBJ databases">
        <title>Genomic Encyclopedia of Archaeal and Bacterial Type Strains, Phase II (KMG-II): from individual species to whole genera.</title>
        <authorList>
            <person name="Goeker M."/>
        </authorList>
    </citation>
    <scope>NUCLEOTIDE SEQUENCE [LARGE SCALE GENOMIC DNA]</scope>
    <source>
        <strain evidence="1 2">DSM 235</strain>
    </source>
</reference>
<organism evidence="1 2">
    <name type="scientific">Thiocapsa rosea</name>
    <dbReference type="NCBI Taxonomy" id="69360"/>
    <lineage>
        <taxon>Bacteria</taxon>
        <taxon>Pseudomonadati</taxon>
        <taxon>Pseudomonadota</taxon>
        <taxon>Gammaproteobacteria</taxon>
        <taxon>Chromatiales</taxon>
        <taxon>Chromatiaceae</taxon>
        <taxon>Thiocapsa</taxon>
    </lineage>
</organism>
<dbReference type="AlphaFoldDB" id="A0A495VC71"/>
<accession>A0A495VC71</accession>
<dbReference type="SUPFAM" id="SSF143011">
    <property type="entry name" value="RelE-like"/>
    <property type="match status" value="1"/>
</dbReference>
<name>A0A495VC71_9GAMM</name>
<dbReference type="RefSeq" id="WP_120798505.1">
    <property type="nucleotide sequence ID" value="NZ_RBXL01000001.1"/>
</dbReference>
<comment type="caution">
    <text evidence="1">The sequence shown here is derived from an EMBL/GenBank/DDBJ whole genome shotgun (WGS) entry which is preliminary data.</text>
</comment>
<dbReference type="EMBL" id="RBXL01000001">
    <property type="protein sequence ID" value="RKT46380.1"/>
    <property type="molecule type" value="Genomic_DNA"/>
</dbReference>
<evidence type="ECO:0000313" key="1">
    <source>
        <dbReference type="EMBL" id="RKT46380.1"/>
    </source>
</evidence>